<dbReference type="SMART" id="SM00849">
    <property type="entry name" value="Lactamase_B"/>
    <property type="match status" value="1"/>
</dbReference>
<dbReference type="Pfam" id="PF00753">
    <property type="entry name" value="Lactamase_B"/>
    <property type="match status" value="1"/>
</dbReference>
<name>A0A1G1YJJ8_9BACT</name>
<sequence>MNQIRAVRFLLFGLMIVSLSFIGFVLWDLAQPAVLTVRVLDIGQGDSILIQTAERRSILVDGGPDNTVVYKLGEYLPFYRRTIDLVVLTHPDSDHLMGLNEVIQRYQVGAVLLTGVSDDAGAYQSFLELIASRGVQAFVAGAVRELTIDGQTTLMILHPGQPLVGQTIEDSNGASIVGQLRAGGFTVLLTGDAPLKVEAALLKAGADVQSTVLKVSHHGSRTASGEAFLRAVSPQLALISSGRDNRYGHPHPSVVERLTGLGIPALNTQQTGDITVRFGPAGFSVTASGIEGLEK</sequence>
<dbReference type="InterPro" id="IPR035681">
    <property type="entry name" value="ComA-like_MBL"/>
</dbReference>
<accession>A0A1G1YJJ8</accession>
<organism evidence="3 4">
    <name type="scientific">Candidatus Buchananbacteria bacterium RIFCSPHIGHO2_02_FULL_56_16</name>
    <dbReference type="NCBI Taxonomy" id="1797542"/>
    <lineage>
        <taxon>Bacteria</taxon>
        <taxon>Candidatus Buchananiibacteriota</taxon>
    </lineage>
</organism>
<dbReference type="InterPro" id="IPR001279">
    <property type="entry name" value="Metallo-B-lactamas"/>
</dbReference>
<dbReference type="PANTHER" id="PTHR30619:SF1">
    <property type="entry name" value="RECOMBINATION PROTEIN 2"/>
    <property type="match status" value="1"/>
</dbReference>
<dbReference type="EMBL" id="MHIL01000001">
    <property type="protein sequence ID" value="OGY52522.1"/>
    <property type="molecule type" value="Genomic_DNA"/>
</dbReference>
<dbReference type="InterPro" id="IPR036866">
    <property type="entry name" value="RibonucZ/Hydroxyglut_hydro"/>
</dbReference>
<gene>
    <name evidence="3" type="ORF">A3J59_04255</name>
</gene>
<evidence type="ECO:0000256" key="1">
    <source>
        <dbReference type="SAM" id="Phobius"/>
    </source>
</evidence>
<evidence type="ECO:0000313" key="3">
    <source>
        <dbReference type="EMBL" id="OGY52522.1"/>
    </source>
</evidence>
<dbReference type="SUPFAM" id="SSF56281">
    <property type="entry name" value="Metallo-hydrolase/oxidoreductase"/>
    <property type="match status" value="1"/>
</dbReference>
<dbReference type="Gene3D" id="3.60.15.10">
    <property type="entry name" value="Ribonuclease Z/Hydroxyacylglutathione hydrolase-like"/>
    <property type="match status" value="1"/>
</dbReference>
<proteinExistence type="predicted"/>
<evidence type="ECO:0000259" key="2">
    <source>
        <dbReference type="SMART" id="SM00849"/>
    </source>
</evidence>
<dbReference type="CDD" id="cd07731">
    <property type="entry name" value="ComA-like_MBL-fold"/>
    <property type="match status" value="1"/>
</dbReference>
<comment type="caution">
    <text evidence="3">The sequence shown here is derived from an EMBL/GenBank/DDBJ whole genome shotgun (WGS) entry which is preliminary data.</text>
</comment>
<evidence type="ECO:0000313" key="4">
    <source>
        <dbReference type="Proteomes" id="UP000177310"/>
    </source>
</evidence>
<protein>
    <recommendedName>
        <fullName evidence="2">Metallo-beta-lactamase domain-containing protein</fullName>
    </recommendedName>
</protein>
<reference evidence="3 4" key="1">
    <citation type="journal article" date="2016" name="Nat. Commun.">
        <title>Thousands of microbial genomes shed light on interconnected biogeochemical processes in an aquifer system.</title>
        <authorList>
            <person name="Anantharaman K."/>
            <person name="Brown C.T."/>
            <person name="Hug L.A."/>
            <person name="Sharon I."/>
            <person name="Castelle C.J."/>
            <person name="Probst A.J."/>
            <person name="Thomas B.C."/>
            <person name="Singh A."/>
            <person name="Wilkins M.J."/>
            <person name="Karaoz U."/>
            <person name="Brodie E.L."/>
            <person name="Williams K.H."/>
            <person name="Hubbard S.S."/>
            <person name="Banfield J.F."/>
        </authorList>
    </citation>
    <scope>NUCLEOTIDE SEQUENCE [LARGE SCALE GENOMIC DNA]</scope>
</reference>
<dbReference type="PANTHER" id="PTHR30619">
    <property type="entry name" value="DNA INTERNALIZATION/COMPETENCE PROTEIN COMEC/REC2"/>
    <property type="match status" value="1"/>
</dbReference>
<feature type="transmembrane region" description="Helical" evidence="1">
    <location>
        <begin position="7"/>
        <end position="27"/>
    </location>
</feature>
<keyword evidence="1" id="KW-0472">Membrane</keyword>
<dbReference type="STRING" id="1797542.A3J59_04255"/>
<feature type="domain" description="Metallo-beta-lactamase" evidence="2">
    <location>
        <begin position="44"/>
        <end position="243"/>
    </location>
</feature>
<keyword evidence="1" id="KW-0812">Transmembrane</keyword>
<keyword evidence="1" id="KW-1133">Transmembrane helix</keyword>
<dbReference type="InterPro" id="IPR052159">
    <property type="entry name" value="Competence_DNA_uptake"/>
</dbReference>
<dbReference type="AlphaFoldDB" id="A0A1G1YJJ8"/>
<dbReference type="Proteomes" id="UP000177310">
    <property type="component" value="Unassembled WGS sequence"/>
</dbReference>